<keyword evidence="6 8" id="KW-0472">Membrane</keyword>
<feature type="transmembrane region" description="Helical" evidence="8">
    <location>
        <begin position="94"/>
        <end position="113"/>
    </location>
</feature>
<sequence>MTQSTKESPDGAAGEAPPAPMSKRQVYTVMSGLMIGMLLAMLDNMVVGTAMPTIVGELGGLAHLSWVVTAYTLATAAVTPIWGKLGDIYGRKGMFMASIALFLAGSALAGMAQSMGQLIAFRGVQGLGAGGLMVGAMAIIGDLVPPRERGRYQGLMAAVMPLAMIGGPLLGGFVTDHLDWRWAFYVNLPLGGLALVVTALTMHLPKRPRGASRIDYLGAVLLAASITCLSLMTSWGGTEYAWGSTMIIGLGVATAVTLALFLLWEVRAAEPILPLRLFRNGNFSLASVLGFLVGFAMFGAVTFLPQYQQLVQGASATNSGLLLLPLMLGMLVTTMVVGQLVTRTGRYRVYPILGGLVMAAGMLLLAQLTVGSSQLTAALFMIVLGAGMGFLMQNTMLIAQNSVPMKDMGAASGAATLFRTIGGSLGVSILGAVYSHQLTATLSARLGEQKGEELAGGGGQLTPALLKKMDAGVRDAVEHAVTAGVHNVFLWATVFAVLAFAAAWFIRETPLRGGGPSGGQSTEGRPVAEPAAL</sequence>
<comment type="subcellular location">
    <subcellularLocation>
        <location evidence="1">Cell membrane</location>
        <topology evidence="1">Multi-pass membrane protein</topology>
    </subcellularLocation>
</comment>
<feature type="domain" description="Major facilitator superfamily (MFS) profile" evidence="9">
    <location>
        <begin position="29"/>
        <end position="511"/>
    </location>
</feature>
<name>A0ABP7VQ80_9ACTN</name>
<keyword evidence="11" id="KW-1185">Reference proteome</keyword>
<feature type="transmembrane region" description="Helical" evidence="8">
    <location>
        <begin position="374"/>
        <end position="392"/>
    </location>
</feature>
<dbReference type="InterPro" id="IPR011701">
    <property type="entry name" value="MFS"/>
</dbReference>
<feature type="transmembrane region" description="Helical" evidence="8">
    <location>
        <begin position="119"/>
        <end position="140"/>
    </location>
</feature>
<dbReference type="PRINTS" id="PR01036">
    <property type="entry name" value="TCRTETB"/>
</dbReference>
<feature type="transmembrane region" description="Helical" evidence="8">
    <location>
        <begin position="152"/>
        <end position="170"/>
    </location>
</feature>
<comment type="caution">
    <text evidence="10">The sequence shown here is derived from an EMBL/GenBank/DDBJ whole genome shotgun (WGS) entry which is preliminary data.</text>
</comment>
<feature type="transmembrane region" description="Helical" evidence="8">
    <location>
        <begin position="319"/>
        <end position="337"/>
    </location>
</feature>
<dbReference type="InterPro" id="IPR020846">
    <property type="entry name" value="MFS_dom"/>
</dbReference>
<evidence type="ECO:0000256" key="2">
    <source>
        <dbReference type="ARBA" id="ARBA00022448"/>
    </source>
</evidence>
<dbReference type="SUPFAM" id="SSF103473">
    <property type="entry name" value="MFS general substrate transporter"/>
    <property type="match status" value="1"/>
</dbReference>
<dbReference type="Gene3D" id="1.20.1250.20">
    <property type="entry name" value="MFS general substrate transporter like domains"/>
    <property type="match status" value="1"/>
</dbReference>
<evidence type="ECO:0000313" key="11">
    <source>
        <dbReference type="Proteomes" id="UP001500683"/>
    </source>
</evidence>
<feature type="region of interest" description="Disordered" evidence="7">
    <location>
        <begin position="513"/>
        <end position="533"/>
    </location>
</feature>
<evidence type="ECO:0000313" key="10">
    <source>
        <dbReference type="EMBL" id="GAA4071676.1"/>
    </source>
</evidence>
<dbReference type="Gene3D" id="1.20.1720.10">
    <property type="entry name" value="Multidrug resistance protein D"/>
    <property type="match status" value="1"/>
</dbReference>
<feature type="transmembrane region" description="Helical" evidence="8">
    <location>
        <begin position="62"/>
        <end position="82"/>
    </location>
</feature>
<evidence type="ECO:0000256" key="6">
    <source>
        <dbReference type="ARBA" id="ARBA00023136"/>
    </source>
</evidence>
<evidence type="ECO:0000256" key="7">
    <source>
        <dbReference type="SAM" id="MobiDB-lite"/>
    </source>
</evidence>
<dbReference type="CDD" id="cd17502">
    <property type="entry name" value="MFS_Azr1_MDR_like"/>
    <property type="match status" value="1"/>
</dbReference>
<evidence type="ECO:0000256" key="3">
    <source>
        <dbReference type="ARBA" id="ARBA00022475"/>
    </source>
</evidence>
<feature type="transmembrane region" description="Helical" evidence="8">
    <location>
        <begin position="241"/>
        <end position="264"/>
    </location>
</feature>
<dbReference type="Pfam" id="PF07690">
    <property type="entry name" value="MFS_1"/>
    <property type="match status" value="1"/>
</dbReference>
<dbReference type="InterPro" id="IPR036259">
    <property type="entry name" value="MFS_trans_sf"/>
</dbReference>
<feature type="region of interest" description="Disordered" evidence="7">
    <location>
        <begin position="1"/>
        <end position="20"/>
    </location>
</feature>
<gene>
    <name evidence="10" type="ORF">GCM10022214_29420</name>
</gene>
<dbReference type="RefSeq" id="WP_344946653.1">
    <property type="nucleotide sequence ID" value="NZ_BAAAZG010000017.1"/>
</dbReference>
<organism evidence="10 11">
    <name type="scientific">Actinomadura miaoliensis</name>
    <dbReference type="NCBI Taxonomy" id="430685"/>
    <lineage>
        <taxon>Bacteria</taxon>
        <taxon>Bacillati</taxon>
        <taxon>Actinomycetota</taxon>
        <taxon>Actinomycetes</taxon>
        <taxon>Streptosporangiales</taxon>
        <taxon>Thermomonosporaceae</taxon>
        <taxon>Actinomadura</taxon>
    </lineage>
</organism>
<proteinExistence type="predicted"/>
<keyword evidence="3" id="KW-1003">Cell membrane</keyword>
<evidence type="ECO:0000256" key="8">
    <source>
        <dbReference type="SAM" id="Phobius"/>
    </source>
</evidence>
<feature type="transmembrane region" description="Helical" evidence="8">
    <location>
        <begin position="182"/>
        <end position="204"/>
    </location>
</feature>
<feature type="transmembrane region" description="Helical" evidence="8">
    <location>
        <begin position="285"/>
        <end position="307"/>
    </location>
</feature>
<dbReference type="Proteomes" id="UP001500683">
    <property type="component" value="Unassembled WGS sequence"/>
</dbReference>
<keyword evidence="5 8" id="KW-1133">Transmembrane helix</keyword>
<dbReference type="PANTHER" id="PTHR23501">
    <property type="entry name" value="MAJOR FACILITATOR SUPERFAMILY"/>
    <property type="match status" value="1"/>
</dbReference>
<dbReference type="PANTHER" id="PTHR23501:SF197">
    <property type="entry name" value="COMD"/>
    <property type="match status" value="1"/>
</dbReference>
<protein>
    <submittedName>
        <fullName evidence="10">MDR family MFS transporter</fullName>
    </submittedName>
</protein>
<feature type="transmembrane region" description="Helical" evidence="8">
    <location>
        <begin position="216"/>
        <end position="235"/>
    </location>
</feature>
<dbReference type="EMBL" id="BAAAZG010000017">
    <property type="protein sequence ID" value="GAA4071676.1"/>
    <property type="molecule type" value="Genomic_DNA"/>
</dbReference>
<evidence type="ECO:0000256" key="4">
    <source>
        <dbReference type="ARBA" id="ARBA00022692"/>
    </source>
</evidence>
<keyword evidence="4 8" id="KW-0812">Transmembrane</keyword>
<reference evidence="11" key="1">
    <citation type="journal article" date="2019" name="Int. J. Syst. Evol. Microbiol.">
        <title>The Global Catalogue of Microorganisms (GCM) 10K type strain sequencing project: providing services to taxonomists for standard genome sequencing and annotation.</title>
        <authorList>
            <consortium name="The Broad Institute Genomics Platform"/>
            <consortium name="The Broad Institute Genome Sequencing Center for Infectious Disease"/>
            <person name="Wu L."/>
            <person name="Ma J."/>
        </authorList>
    </citation>
    <scope>NUCLEOTIDE SEQUENCE [LARGE SCALE GENOMIC DNA]</scope>
    <source>
        <strain evidence="11">JCM 16702</strain>
    </source>
</reference>
<feature type="transmembrane region" description="Helical" evidence="8">
    <location>
        <begin position="349"/>
        <end position="368"/>
    </location>
</feature>
<evidence type="ECO:0000256" key="1">
    <source>
        <dbReference type="ARBA" id="ARBA00004651"/>
    </source>
</evidence>
<dbReference type="PROSITE" id="PS50850">
    <property type="entry name" value="MFS"/>
    <property type="match status" value="1"/>
</dbReference>
<accession>A0ABP7VQ80</accession>
<dbReference type="NCBIfam" id="TIGR00711">
    <property type="entry name" value="efflux_EmrB"/>
    <property type="match status" value="1"/>
</dbReference>
<keyword evidence="2" id="KW-0813">Transport</keyword>
<dbReference type="InterPro" id="IPR004638">
    <property type="entry name" value="EmrB-like"/>
</dbReference>
<evidence type="ECO:0000259" key="9">
    <source>
        <dbReference type="PROSITE" id="PS50850"/>
    </source>
</evidence>
<evidence type="ECO:0000256" key="5">
    <source>
        <dbReference type="ARBA" id="ARBA00022989"/>
    </source>
</evidence>
<feature type="transmembrane region" description="Helical" evidence="8">
    <location>
        <begin position="488"/>
        <end position="506"/>
    </location>
</feature>